<dbReference type="GO" id="GO:0006629">
    <property type="term" value="P:lipid metabolic process"/>
    <property type="evidence" value="ECO:0007669"/>
    <property type="project" value="InterPro"/>
</dbReference>
<gene>
    <name evidence="2" type="ORF">NEZAVI_LOCUS3203</name>
</gene>
<dbReference type="OrthoDB" id="1046782at2759"/>
<dbReference type="Gene3D" id="3.20.20.190">
    <property type="entry name" value="Phosphatidylinositol (PI) phosphodiesterase"/>
    <property type="match status" value="1"/>
</dbReference>
<feature type="chain" id="PRO_5040466834" description="Phosphatidylinositol diacylglycerol-lyase" evidence="1">
    <location>
        <begin position="23"/>
        <end position="336"/>
    </location>
</feature>
<proteinExistence type="predicted"/>
<dbReference type="Proteomes" id="UP001152798">
    <property type="component" value="Chromosome 1"/>
</dbReference>
<dbReference type="SUPFAM" id="SSF51695">
    <property type="entry name" value="PLC-like phosphodiesterases"/>
    <property type="match status" value="1"/>
</dbReference>
<organism evidence="2 3">
    <name type="scientific">Nezara viridula</name>
    <name type="common">Southern green stink bug</name>
    <name type="synonym">Cimex viridulus</name>
    <dbReference type="NCBI Taxonomy" id="85310"/>
    <lineage>
        <taxon>Eukaryota</taxon>
        <taxon>Metazoa</taxon>
        <taxon>Ecdysozoa</taxon>
        <taxon>Arthropoda</taxon>
        <taxon>Hexapoda</taxon>
        <taxon>Insecta</taxon>
        <taxon>Pterygota</taxon>
        <taxon>Neoptera</taxon>
        <taxon>Paraneoptera</taxon>
        <taxon>Hemiptera</taxon>
        <taxon>Heteroptera</taxon>
        <taxon>Panheteroptera</taxon>
        <taxon>Pentatomomorpha</taxon>
        <taxon>Pentatomoidea</taxon>
        <taxon>Pentatomidae</taxon>
        <taxon>Pentatominae</taxon>
        <taxon>Nezara</taxon>
    </lineage>
</organism>
<dbReference type="GO" id="GO:0008081">
    <property type="term" value="F:phosphoric diester hydrolase activity"/>
    <property type="evidence" value="ECO:0007669"/>
    <property type="project" value="InterPro"/>
</dbReference>
<dbReference type="InterPro" id="IPR051057">
    <property type="entry name" value="PI-PLC_domain"/>
</dbReference>
<evidence type="ECO:0000256" key="1">
    <source>
        <dbReference type="SAM" id="SignalP"/>
    </source>
</evidence>
<dbReference type="PROSITE" id="PS51257">
    <property type="entry name" value="PROKAR_LIPOPROTEIN"/>
    <property type="match status" value="1"/>
</dbReference>
<evidence type="ECO:0000313" key="3">
    <source>
        <dbReference type="Proteomes" id="UP001152798"/>
    </source>
</evidence>
<dbReference type="InterPro" id="IPR017946">
    <property type="entry name" value="PLC-like_Pdiesterase_TIM-brl"/>
</dbReference>
<evidence type="ECO:0000313" key="2">
    <source>
        <dbReference type="EMBL" id="CAH1392366.1"/>
    </source>
</evidence>
<evidence type="ECO:0008006" key="4">
    <source>
        <dbReference type="Google" id="ProtNLM"/>
    </source>
</evidence>
<name>A0A9P0E645_NEZVI</name>
<dbReference type="AlphaFoldDB" id="A0A9P0E645"/>
<accession>A0A9P0E645</accession>
<reference evidence="2" key="1">
    <citation type="submission" date="2022-01" db="EMBL/GenBank/DDBJ databases">
        <authorList>
            <person name="King R."/>
        </authorList>
    </citation>
    <scope>NUCLEOTIDE SEQUENCE</scope>
</reference>
<keyword evidence="3" id="KW-1185">Reference proteome</keyword>
<sequence length="336" mass="37640">MMEKKIFFVLAVIFACISSNAAFTQSRAGEDGSNWMKNNIGLLGRRTLKQICIPGSHDSGMSVYNKGTALAHPCNVLTQSVPIRNQLEFGARYFDVRPVLEKGEFLTGHYSKLPGGNYQGGNGQSIKSILDEINKFIASHNELVLVRLSKSLNTEKSRPFDSQEWERLFQVLDNTKNLFYTSNGNIYLPGVTLDQFTNKGKKGAVLYIINEAGVNLGSRLGKGYFYYSNLDPYSKYSNTHSLQTMMKDQINKMKDASRNSYFLLSWTLTQGGKNAGLCRVKLGKSIKDLSAEANSKLWDIVQEVSQHAFPNILYVDDIRDTSVVNVVMEINKRLNA</sequence>
<keyword evidence="1" id="KW-0732">Signal</keyword>
<feature type="signal peptide" evidence="1">
    <location>
        <begin position="1"/>
        <end position="22"/>
    </location>
</feature>
<dbReference type="PANTHER" id="PTHR13593:SF143">
    <property type="entry name" value="PHOSPHATIDYLINOSITOL-SPECIFIC PHOSPHOLIPASE C X DOMAIN-CONTAINING PROTEIN"/>
    <property type="match status" value="1"/>
</dbReference>
<protein>
    <recommendedName>
        <fullName evidence="4">Phosphatidylinositol diacylglycerol-lyase</fullName>
    </recommendedName>
</protein>
<dbReference type="PANTHER" id="PTHR13593">
    <property type="match status" value="1"/>
</dbReference>
<dbReference type="EMBL" id="OV725077">
    <property type="protein sequence ID" value="CAH1392366.1"/>
    <property type="molecule type" value="Genomic_DNA"/>
</dbReference>